<dbReference type="GO" id="GO:0008270">
    <property type="term" value="F:zinc ion binding"/>
    <property type="evidence" value="ECO:0007669"/>
    <property type="project" value="InterPro"/>
</dbReference>
<dbReference type="AlphaFoldDB" id="A0A6L2J8U2"/>
<name>A0A6L2J8U2_TANCI</name>
<feature type="region of interest" description="Disordered" evidence="1">
    <location>
        <begin position="579"/>
        <end position="625"/>
    </location>
</feature>
<feature type="compositionally biased region" description="Basic residues" evidence="1">
    <location>
        <begin position="341"/>
        <end position="355"/>
    </location>
</feature>
<comment type="caution">
    <text evidence="3">The sequence shown here is derived from an EMBL/GenBank/DDBJ whole genome shotgun (WGS) entry which is preliminary data.</text>
</comment>
<proteinExistence type="predicted"/>
<dbReference type="EMBL" id="BKCJ010000414">
    <property type="protein sequence ID" value="GEU32967.1"/>
    <property type="molecule type" value="Genomic_DNA"/>
</dbReference>
<gene>
    <name evidence="3" type="ORF">Tci_004945</name>
</gene>
<dbReference type="Gene3D" id="4.10.60.10">
    <property type="entry name" value="Zinc finger, CCHC-type"/>
    <property type="match status" value="1"/>
</dbReference>
<dbReference type="InterPro" id="IPR054722">
    <property type="entry name" value="PolX-like_BBD"/>
</dbReference>
<protein>
    <submittedName>
        <fullName evidence="3">Ribonuclease H-like domain-containing protein</fullName>
    </submittedName>
</protein>
<accession>A0A6L2J8U2</accession>
<dbReference type="Pfam" id="PF22936">
    <property type="entry name" value="Pol_BBD"/>
    <property type="match status" value="1"/>
</dbReference>
<organism evidence="3">
    <name type="scientific">Tanacetum cinerariifolium</name>
    <name type="common">Dalmatian daisy</name>
    <name type="synonym">Chrysanthemum cinerariifolium</name>
    <dbReference type="NCBI Taxonomy" id="118510"/>
    <lineage>
        <taxon>Eukaryota</taxon>
        <taxon>Viridiplantae</taxon>
        <taxon>Streptophyta</taxon>
        <taxon>Embryophyta</taxon>
        <taxon>Tracheophyta</taxon>
        <taxon>Spermatophyta</taxon>
        <taxon>Magnoliopsida</taxon>
        <taxon>eudicotyledons</taxon>
        <taxon>Gunneridae</taxon>
        <taxon>Pentapetalae</taxon>
        <taxon>asterids</taxon>
        <taxon>campanulids</taxon>
        <taxon>Asterales</taxon>
        <taxon>Asteraceae</taxon>
        <taxon>Asteroideae</taxon>
        <taxon>Anthemideae</taxon>
        <taxon>Anthemidinae</taxon>
        <taxon>Tanacetum</taxon>
    </lineage>
</organism>
<sequence length="625" mass="70064">MLTMRARRFLQRTGRNLGANGTTSIGFDMSKVECYNFHRRGHFSRECRSSRNTKNKDTQRRTVLVETSTSNALVSQCDGVGSYDWSFQADEELTNYALMAFTSSSSSSSDNESQFDVLSYKLGLESVEARLVIYQQNENVFEKDIKLLKLDVMLRDNALVELRKKFETTEKKEMRYDNQMFTSLVFDCDELNSSEADVSVPTSSVHDRYKSGEGYHVVPPPYIGTFKPPKPNSVFHDAPTASETVSNVLNVEPKDESKGEPMPIQKAPSFVQTSKHVKIPRTSVKSVKHLKQAKNLRKDILKSRVLTRSRLVLLNAARPVTTVVPQNHMKHQRPVKHVVNKPHSPIKRPINHRPTPKNSNFHQKVTTVKAKQVNAIQGYKGNWGNPQQALKDKGVIDSGCSRHMTRNISYLSNFKEINRGYVAFGGNPKGGKITVKDTECVVLSVDFKFPDENDANGIDCLPNEEIFAELAQIGYEKPSTKLTFYKAFFSAQWKFLIHTIVQCMSAKRTVWDEFSFSMASAIICLATSRKFNFSKYIFDSMVRNVDIPSKIGKGFSGVDTPLFDAMLVQQQVLDDVAEVEEDEANEVSAASSLPLPTPATTPPPPPSPPQAQSAQSSSPLQQQPT</sequence>
<evidence type="ECO:0000313" key="3">
    <source>
        <dbReference type="EMBL" id="GEU32967.1"/>
    </source>
</evidence>
<feature type="domain" description="Retrovirus-related Pol polyprotein from transposon TNT 1-94-like beta-barrel" evidence="2">
    <location>
        <begin position="395"/>
        <end position="427"/>
    </location>
</feature>
<feature type="region of interest" description="Disordered" evidence="1">
    <location>
        <begin position="341"/>
        <end position="360"/>
    </location>
</feature>
<dbReference type="SUPFAM" id="SSF57756">
    <property type="entry name" value="Retrovirus zinc finger-like domains"/>
    <property type="match status" value="1"/>
</dbReference>
<feature type="compositionally biased region" description="Pro residues" evidence="1">
    <location>
        <begin position="595"/>
        <end position="609"/>
    </location>
</feature>
<evidence type="ECO:0000256" key="1">
    <source>
        <dbReference type="SAM" id="MobiDB-lite"/>
    </source>
</evidence>
<feature type="compositionally biased region" description="Low complexity" evidence="1">
    <location>
        <begin position="610"/>
        <end position="625"/>
    </location>
</feature>
<dbReference type="GO" id="GO:0003676">
    <property type="term" value="F:nucleic acid binding"/>
    <property type="evidence" value="ECO:0007669"/>
    <property type="project" value="InterPro"/>
</dbReference>
<evidence type="ECO:0000259" key="2">
    <source>
        <dbReference type="Pfam" id="PF22936"/>
    </source>
</evidence>
<reference evidence="3" key="1">
    <citation type="journal article" date="2019" name="Sci. Rep.">
        <title>Draft genome of Tanacetum cinerariifolium, the natural source of mosquito coil.</title>
        <authorList>
            <person name="Yamashiro T."/>
            <person name="Shiraishi A."/>
            <person name="Satake H."/>
            <person name="Nakayama K."/>
        </authorList>
    </citation>
    <scope>NUCLEOTIDE SEQUENCE</scope>
</reference>
<dbReference type="InterPro" id="IPR036875">
    <property type="entry name" value="Znf_CCHC_sf"/>
</dbReference>